<reference evidence="1" key="1">
    <citation type="submission" date="2022-08" db="EMBL/GenBank/DDBJ databases">
        <title>Genome Sequence of Fusarium decemcellulare.</title>
        <authorList>
            <person name="Buettner E."/>
        </authorList>
    </citation>
    <scope>NUCLEOTIDE SEQUENCE</scope>
    <source>
        <strain evidence="1">Babe19</strain>
    </source>
</reference>
<keyword evidence="2" id="KW-1185">Reference proteome</keyword>
<gene>
    <name evidence="1" type="ORF">NM208_g4526</name>
</gene>
<accession>A0ACC1SKB7</accession>
<proteinExistence type="predicted"/>
<sequence>MSAPTATYAQSQAYIEYTSLTQRPDDLMPRLQTNQNGKIWIAPGERYCRHLVDGVHLCPKSHKFGNASALRMHYRTVHSLRMELRPKGRLNVLQDYGLALWYHDLMAGRTPMWNPYQYRGPATTAEPPSDRVDEDHEDEGNQVDEDDLGPRRQDQADDENNFEVGLESVVENSALTAHRAASSAQTQGIAPEAERTLSAGEKRSFDRMSQDQVDGQVDGQVEAERSPPSENLPINAPTLPSGELDIDQMRDLAGVPAGRRCSYCISLGKSHVSDLIKNILKKPRHSPTPSESNILADSDLSALERGAGESLVLEYFQRNLIPPFHVLDALS</sequence>
<name>A0ACC1SKB7_9HYPO</name>
<organism evidence="1 2">
    <name type="scientific">Fusarium decemcellulare</name>
    <dbReference type="NCBI Taxonomy" id="57161"/>
    <lineage>
        <taxon>Eukaryota</taxon>
        <taxon>Fungi</taxon>
        <taxon>Dikarya</taxon>
        <taxon>Ascomycota</taxon>
        <taxon>Pezizomycotina</taxon>
        <taxon>Sordariomycetes</taxon>
        <taxon>Hypocreomycetidae</taxon>
        <taxon>Hypocreales</taxon>
        <taxon>Nectriaceae</taxon>
        <taxon>Fusarium</taxon>
        <taxon>Fusarium decemcellulare species complex</taxon>
    </lineage>
</organism>
<dbReference type="Proteomes" id="UP001148629">
    <property type="component" value="Unassembled WGS sequence"/>
</dbReference>
<comment type="caution">
    <text evidence="1">The sequence shown here is derived from an EMBL/GenBank/DDBJ whole genome shotgun (WGS) entry which is preliminary data.</text>
</comment>
<evidence type="ECO:0000313" key="2">
    <source>
        <dbReference type="Proteomes" id="UP001148629"/>
    </source>
</evidence>
<evidence type="ECO:0000313" key="1">
    <source>
        <dbReference type="EMBL" id="KAJ3541626.1"/>
    </source>
</evidence>
<protein>
    <submittedName>
        <fullName evidence="1">Uncharacterized protein</fullName>
    </submittedName>
</protein>
<dbReference type="EMBL" id="JANRMS010000341">
    <property type="protein sequence ID" value="KAJ3541626.1"/>
    <property type="molecule type" value="Genomic_DNA"/>
</dbReference>